<dbReference type="EMBL" id="CP046919">
    <property type="protein sequence ID" value="QIM46316.1"/>
    <property type="molecule type" value="Genomic_DNA"/>
</dbReference>
<evidence type="ECO:0000313" key="4">
    <source>
        <dbReference type="Proteomes" id="UP000503166"/>
    </source>
</evidence>
<evidence type="ECO:0000256" key="2">
    <source>
        <dbReference type="SAM" id="SignalP"/>
    </source>
</evidence>
<dbReference type="Proteomes" id="UP000503166">
    <property type="component" value="Chromosome"/>
</dbReference>
<feature type="chain" id="PRO_5026220995" evidence="2">
    <location>
        <begin position="23"/>
        <end position="156"/>
    </location>
</feature>
<feature type="signal peptide" evidence="2">
    <location>
        <begin position="1"/>
        <end position="22"/>
    </location>
</feature>
<dbReference type="NCBIfam" id="TIGR03927">
    <property type="entry name" value="T7SS_EssA_Firm"/>
    <property type="match status" value="1"/>
</dbReference>
<dbReference type="AlphaFoldDB" id="A0A6G8HZP5"/>
<keyword evidence="2" id="KW-0732">Signal</keyword>
<dbReference type="GO" id="GO:0016539">
    <property type="term" value="P:intein-mediated protein splicing"/>
    <property type="evidence" value="ECO:0007669"/>
    <property type="project" value="InterPro"/>
</dbReference>
<dbReference type="PROSITE" id="PS50817">
    <property type="entry name" value="INTEIN_N_TER"/>
    <property type="match status" value="1"/>
</dbReference>
<organism evidence="3 4">
    <name type="scientific">Streptococcus ruminicola</name>
    <dbReference type="NCBI Taxonomy" id="2686210"/>
    <lineage>
        <taxon>Bacteria</taxon>
        <taxon>Bacillati</taxon>
        <taxon>Bacillota</taxon>
        <taxon>Bacilli</taxon>
        <taxon>Lactobacillales</taxon>
        <taxon>Streptococcaceae</taxon>
        <taxon>Streptococcus</taxon>
    </lineage>
</organism>
<keyword evidence="1" id="KW-0812">Transmembrane</keyword>
<keyword evidence="1" id="KW-0472">Membrane</keyword>
<proteinExistence type="predicted"/>
<dbReference type="InterPro" id="IPR006141">
    <property type="entry name" value="Intein_N"/>
</dbReference>
<evidence type="ECO:0000313" key="3">
    <source>
        <dbReference type="EMBL" id="QIM46316.1"/>
    </source>
</evidence>
<dbReference type="KEGG" id="srum:GPZ88_04120"/>
<sequence>MKKGIMGIYILCLLLSTHIVFAENGNLNLNTDSISNTKQKSAGNSIEELYAPNLFLNRTQEVVDKEHQKEKKMLTTANHSVFKKDNKKTIYYRLDTEKVTSKQFVNYHVDESYKVAKENQSQKKSYLNSIAVFCFFILMTGLGIYLGRKRHGIRQH</sequence>
<accession>A0A6G8HZP5</accession>
<reference evidence="3 4" key="1">
    <citation type="submission" date="2019-12" db="EMBL/GenBank/DDBJ databases">
        <title>Complete genome sequence of Streptococcus sp. CNU G2 isolated frome Bos taurus coreanae.</title>
        <authorList>
            <person name="Park S.Y."/>
            <person name="Kim J.H."/>
            <person name="Seo S.W."/>
        </authorList>
    </citation>
    <scope>NUCLEOTIDE SEQUENCE [LARGE SCALE GENOMIC DNA]</scope>
    <source>
        <strain evidence="3 4">CNU G2</strain>
    </source>
</reference>
<evidence type="ECO:0000256" key="1">
    <source>
        <dbReference type="SAM" id="Phobius"/>
    </source>
</evidence>
<feature type="transmembrane region" description="Helical" evidence="1">
    <location>
        <begin position="126"/>
        <end position="146"/>
    </location>
</feature>
<gene>
    <name evidence="3" type="primary">essA</name>
    <name evidence="3" type="ORF">GPZ88_04120</name>
</gene>
<protein>
    <submittedName>
        <fullName evidence="3">Type VII secretion protein EssA</fullName>
    </submittedName>
</protein>
<dbReference type="InterPro" id="IPR018920">
    <property type="entry name" value="EssA/YueC"/>
</dbReference>
<name>A0A6G8HZP5_9STRE</name>
<keyword evidence="1" id="KW-1133">Transmembrane helix</keyword>